<dbReference type="Gene3D" id="3.30.720.110">
    <property type="match status" value="1"/>
</dbReference>
<reference evidence="2" key="1">
    <citation type="journal article" date="2023" name="Int. J. Syst. Evol. Microbiol.">
        <title>&lt;i&gt;Shewanella septentrionalis&lt;/i&gt; sp. nov. and &lt;i&gt;Shewanella holmiensis&lt;/i&gt; sp. nov., isolated from Baltic Sea water and sediments.</title>
        <authorList>
            <person name="Martin-Rodriguez A.J."/>
            <person name="Thorell K."/>
            <person name="Joffre E."/>
            <person name="Jensie-Markopoulos S."/>
            <person name="Moore E.R.B."/>
            <person name="Sjoling A."/>
        </authorList>
    </citation>
    <scope>NUCLEOTIDE SEQUENCE</scope>
    <source>
        <strain evidence="2">SP1W3</strain>
    </source>
</reference>
<dbReference type="Pfam" id="PF00903">
    <property type="entry name" value="Glyoxalase"/>
    <property type="match status" value="1"/>
</dbReference>
<evidence type="ECO:0000259" key="1">
    <source>
        <dbReference type="Pfam" id="PF00903"/>
    </source>
</evidence>
<gene>
    <name evidence="2" type="ORF">NE536_19180</name>
</gene>
<evidence type="ECO:0000313" key="3">
    <source>
        <dbReference type="Proteomes" id="UP001155604"/>
    </source>
</evidence>
<proteinExistence type="predicted"/>
<comment type="caution">
    <text evidence="2">The sequence shown here is derived from an EMBL/GenBank/DDBJ whole genome shotgun (WGS) entry which is preliminary data.</text>
</comment>
<name>A0A9X3AVQ6_9GAMM</name>
<dbReference type="Gene3D" id="3.30.720.120">
    <property type="match status" value="1"/>
</dbReference>
<feature type="domain" description="Glyoxalase/fosfomycin resistance/dioxygenase" evidence="1">
    <location>
        <begin position="15"/>
        <end position="120"/>
    </location>
</feature>
<dbReference type="PANTHER" id="PTHR34109:SF1">
    <property type="entry name" value="VOC DOMAIN-CONTAINING PROTEIN"/>
    <property type="match status" value="1"/>
</dbReference>
<dbReference type="Proteomes" id="UP001155604">
    <property type="component" value="Unassembled WGS sequence"/>
</dbReference>
<accession>A0A9X3AVQ6</accession>
<dbReference type="CDD" id="cd07246">
    <property type="entry name" value="VOC_like"/>
    <property type="match status" value="1"/>
</dbReference>
<dbReference type="RefSeq" id="WP_261273699.1">
    <property type="nucleotide sequence ID" value="NZ_JAMTCC010000042.1"/>
</dbReference>
<dbReference type="PANTHER" id="PTHR34109">
    <property type="entry name" value="BNAUNNG04460D PROTEIN-RELATED"/>
    <property type="match status" value="1"/>
</dbReference>
<sequence length="131" mass="14230">MFIPPGFARVSPYMIINNADSLVAFMQKAFDAKALHISHRLDGKIANAQMQIGDCLFMLSEASEAFPSMPASYYLYVADADKSVAQALAAAGELIMAVADKPYGDRQGGVRDPVGNLWWISQRLAAGPYQD</sequence>
<dbReference type="EMBL" id="JAMTCC010000042">
    <property type="protein sequence ID" value="MCT7947476.1"/>
    <property type="molecule type" value="Genomic_DNA"/>
</dbReference>
<keyword evidence="3" id="KW-1185">Reference proteome</keyword>
<evidence type="ECO:0000313" key="2">
    <source>
        <dbReference type="EMBL" id="MCT7947476.1"/>
    </source>
</evidence>
<dbReference type="AlphaFoldDB" id="A0A9X3AVQ6"/>
<organism evidence="2 3">
    <name type="scientific">Shewanella septentrionalis</name>
    <dbReference type="NCBI Taxonomy" id="2952223"/>
    <lineage>
        <taxon>Bacteria</taxon>
        <taxon>Pseudomonadati</taxon>
        <taxon>Pseudomonadota</taxon>
        <taxon>Gammaproteobacteria</taxon>
        <taxon>Alteromonadales</taxon>
        <taxon>Shewanellaceae</taxon>
        <taxon>Shewanella</taxon>
    </lineage>
</organism>
<protein>
    <submittedName>
        <fullName evidence="2">VOC family protein</fullName>
    </submittedName>
</protein>
<dbReference type="InterPro" id="IPR004360">
    <property type="entry name" value="Glyas_Fos-R_dOase_dom"/>
</dbReference>
<dbReference type="SUPFAM" id="SSF54593">
    <property type="entry name" value="Glyoxalase/Bleomycin resistance protein/Dihydroxybiphenyl dioxygenase"/>
    <property type="match status" value="1"/>
</dbReference>
<dbReference type="InterPro" id="IPR029068">
    <property type="entry name" value="Glyas_Bleomycin-R_OHBP_Dase"/>
</dbReference>